<evidence type="ECO:0000313" key="1">
    <source>
        <dbReference type="EMBL" id="KKM26266.1"/>
    </source>
</evidence>
<protein>
    <submittedName>
        <fullName evidence="1">Uncharacterized protein</fullName>
    </submittedName>
</protein>
<dbReference type="AlphaFoldDB" id="A0A0F9IF86"/>
<dbReference type="EMBL" id="LAZR01012547">
    <property type="protein sequence ID" value="KKM26266.1"/>
    <property type="molecule type" value="Genomic_DNA"/>
</dbReference>
<sequence>MALDPKLQKFTTASPVVASYSYTDIAEGTGMQIFYGSNSKEESTYSYHLLGTAIASDEIETKANSTAEGNVKMLDLDFDISEFNMPRDLKGTAYISIPFMAHEASGATSAYVIAKLRKWDGSSETEIASSQSDTINPASGVLERQKLLVRIVVPSTHFKKRETLRLTLEGWGATTSGEINITIGHDPKGRITTDFPGTEDYKVTTTLEVHIPFKLDL</sequence>
<comment type="caution">
    <text evidence="1">The sequence shown here is derived from an EMBL/GenBank/DDBJ whole genome shotgun (WGS) entry which is preliminary data.</text>
</comment>
<name>A0A0F9IF86_9ZZZZ</name>
<reference evidence="1" key="1">
    <citation type="journal article" date="2015" name="Nature">
        <title>Complex archaea that bridge the gap between prokaryotes and eukaryotes.</title>
        <authorList>
            <person name="Spang A."/>
            <person name="Saw J.H."/>
            <person name="Jorgensen S.L."/>
            <person name="Zaremba-Niedzwiedzka K."/>
            <person name="Martijn J."/>
            <person name="Lind A.E."/>
            <person name="van Eijk R."/>
            <person name="Schleper C."/>
            <person name="Guy L."/>
            <person name="Ettema T.J."/>
        </authorList>
    </citation>
    <scope>NUCLEOTIDE SEQUENCE</scope>
</reference>
<organism evidence="1">
    <name type="scientific">marine sediment metagenome</name>
    <dbReference type="NCBI Taxonomy" id="412755"/>
    <lineage>
        <taxon>unclassified sequences</taxon>
        <taxon>metagenomes</taxon>
        <taxon>ecological metagenomes</taxon>
    </lineage>
</organism>
<accession>A0A0F9IF86</accession>
<proteinExistence type="predicted"/>
<gene>
    <name evidence="1" type="ORF">LCGC14_1586470</name>
</gene>